<dbReference type="Proteomes" id="UP001347796">
    <property type="component" value="Unassembled WGS sequence"/>
</dbReference>
<feature type="compositionally biased region" description="Low complexity" evidence="5">
    <location>
        <begin position="517"/>
        <end position="530"/>
    </location>
</feature>
<feature type="compositionally biased region" description="Basic and acidic residues" evidence="5">
    <location>
        <begin position="1013"/>
        <end position="1022"/>
    </location>
</feature>
<dbReference type="GO" id="GO:0008270">
    <property type="term" value="F:zinc ion binding"/>
    <property type="evidence" value="ECO:0007669"/>
    <property type="project" value="UniProtKB-KW"/>
</dbReference>
<dbReference type="GO" id="GO:0003723">
    <property type="term" value="F:RNA binding"/>
    <property type="evidence" value="ECO:0007669"/>
    <property type="project" value="TreeGrafter"/>
</dbReference>
<dbReference type="PANTHER" id="PTHR46582">
    <property type="entry name" value="ZINC FINGER CCCH DOMAIN-CONTAINING PROTEIN 18"/>
    <property type="match status" value="1"/>
</dbReference>
<keyword evidence="1 4" id="KW-0479">Metal-binding</keyword>
<evidence type="ECO:0000256" key="1">
    <source>
        <dbReference type="ARBA" id="ARBA00022723"/>
    </source>
</evidence>
<feature type="zinc finger region" description="C3H1-type" evidence="4">
    <location>
        <begin position="588"/>
        <end position="615"/>
    </location>
</feature>
<sequence>MDADNSSENDHQKIGDNFEDNPDEIKDDNDGEMETANSPMAEGEDNSPNDRDLEQMQGLIFDGGNNSNADREPMLDDDNFDLSPSQDAEMVLPSSDIVDSTPQSSSSPIETPQSPLETPESPEQSPESPADTPESPTQTPISTTDTPISPTGTPRSPNYQEPDSYGSHPIKSGNDGSYIQSSGSDNDDNIDSQNSENREEDISADNQISEAECLIQNPESSENIQDEEKDVIVTSDANISNSQSIDDDIRRTPDNADSFNEEVSGSLKLEVTADNLTSEAVASTTDSIDSSDLKVGVCLDKDSCKVADSTQSSCVDIAEDNNQVDSNESLDNSDFKCDTNVSLDSKVPYAEEIESPDESIDNSSSYRKLEAGAEPIESDESDSEILHMPDQSSSSSVQFARADSNQTHANISALFKNSYAGDKGPQPDASGYTSGDDTLDLEANSPSERPQLDSHSGIRLCANIPNKGTSEEDGEVTASGQTDSREVLNYDASYKNNVEKSGVNGECSVEEKKINDKMTNNKPNTNNTSFNEEHVELDYDEEEERSEHEEGEMRSDDDQDMDKSDDGEIDDDEDCEEGEIREPGSKKPFVKPICRFFVKGNCTWGDNCRFLHPGINDKGNYSLIERPGFNVIMGPRGQYGPAWQPNDACPEPEILPPPPIEVPVVETAWERGLRQAKEMKKKASERKETEIDFEEKRLNLNLDDVPDKEFNKENERHRYKDPYYDAGYDEPDEYYDRPQGFQAGQYENFEVRWTRGPDMLEEFREKDRFKEKHFPPSHVERLYRPESPKLRPEPRDPRDSQPPVIRGRADEWRDPWQRSKSPIKKKAPRNSRPRRRRRSHSGSSHSSSSFSSSGSRSYSSNSYSSGSSYSRSSSFSRSSRSRSRSPGINKRPPPNSREMGRNFPPRNMDRRGGNPVYPQDSRPPVPLRNMEPRSAVSVKPQRSPDRRRPPAAPLPLTQRNVQSLAGKREKRPRTGSHSSSGSSRSSSSHSASSVSTHTSSSSNSSSGSADSQHLYRDLDNPTKHGSKSGNPQKKTGSRKSKKKPVSSTDPRSATAGKAPRQAGRPEIPNRQGPVTPVKAKDPLKLVGQKSNIKLTLLSKGDKGSSSDQSTPVKRRLGEISTGGPPSKKQAISPTKQLTADKVPKQPATRPEKAKSPVKEKPGPTTTKPSKPQPPAVVKPPVNKPTPPATQMAAPAPATQSKQKKSNSSRREELLKQLKAVEDAIARKKSKMQ</sequence>
<feature type="region of interest" description="Disordered" evidence="5">
    <location>
        <begin position="1"/>
        <end position="262"/>
    </location>
</feature>
<feature type="region of interest" description="Disordered" evidence="5">
    <location>
        <begin position="416"/>
        <end position="493"/>
    </location>
</feature>
<gene>
    <name evidence="7" type="ORF">SNE40_007716</name>
</gene>
<reference evidence="7 8" key="1">
    <citation type="submission" date="2024-01" db="EMBL/GenBank/DDBJ databases">
        <title>The genome of the rayed Mediterranean limpet Patella caerulea (Linnaeus, 1758).</title>
        <authorList>
            <person name="Anh-Thu Weber A."/>
            <person name="Halstead-Nussloch G."/>
        </authorList>
    </citation>
    <scope>NUCLEOTIDE SEQUENCE [LARGE SCALE GENOMIC DNA]</scope>
    <source>
        <strain evidence="7">AATW-2023a</strain>
        <tissue evidence="7">Whole specimen</tissue>
    </source>
</reference>
<feature type="compositionally biased region" description="Acidic residues" evidence="5">
    <location>
        <begin position="17"/>
        <end position="33"/>
    </location>
</feature>
<feature type="compositionally biased region" description="Basic residues" evidence="5">
    <location>
        <begin position="821"/>
        <end position="840"/>
    </location>
</feature>
<dbReference type="Gene3D" id="4.10.1000.10">
    <property type="entry name" value="Zinc finger, CCCH-type"/>
    <property type="match status" value="1"/>
</dbReference>
<dbReference type="GO" id="GO:0071011">
    <property type="term" value="C:precatalytic spliceosome"/>
    <property type="evidence" value="ECO:0007669"/>
    <property type="project" value="TreeGrafter"/>
</dbReference>
<dbReference type="SMART" id="SM00356">
    <property type="entry name" value="ZnF_C3H1"/>
    <property type="match status" value="1"/>
</dbReference>
<dbReference type="AlphaFoldDB" id="A0AAN8K0D7"/>
<feature type="compositionally biased region" description="Low complexity" evidence="5">
    <location>
        <begin position="975"/>
        <end position="1008"/>
    </location>
</feature>
<evidence type="ECO:0000256" key="5">
    <source>
        <dbReference type="SAM" id="MobiDB-lite"/>
    </source>
</evidence>
<feature type="compositionally biased region" description="Polar residues" evidence="5">
    <location>
        <begin position="235"/>
        <end position="244"/>
    </location>
</feature>
<feature type="compositionally biased region" description="Acidic residues" evidence="5">
    <location>
        <begin position="351"/>
        <end position="360"/>
    </location>
</feature>
<feature type="region of interest" description="Disordered" evidence="5">
    <location>
        <begin position="705"/>
        <end position="739"/>
    </location>
</feature>
<comment type="caution">
    <text evidence="7">The sequence shown here is derived from an EMBL/GenBank/DDBJ whole genome shotgun (WGS) entry which is preliminary data.</text>
</comment>
<feature type="compositionally biased region" description="Basic residues" evidence="5">
    <location>
        <begin position="1035"/>
        <end position="1044"/>
    </location>
</feature>
<evidence type="ECO:0000256" key="3">
    <source>
        <dbReference type="ARBA" id="ARBA00022833"/>
    </source>
</evidence>
<feature type="domain" description="C3H1-type" evidence="6">
    <location>
        <begin position="588"/>
        <end position="615"/>
    </location>
</feature>
<organism evidence="7 8">
    <name type="scientific">Patella caerulea</name>
    <name type="common">Rayed Mediterranean limpet</name>
    <dbReference type="NCBI Taxonomy" id="87958"/>
    <lineage>
        <taxon>Eukaryota</taxon>
        <taxon>Metazoa</taxon>
        <taxon>Spiralia</taxon>
        <taxon>Lophotrochozoa</taxon>
        <taxon>Mollusca</taxon>
        <taxon>Gastropoda</taxon>
        <taxon>Patellogastropoda</taxon>
        <taxon>Patelloidea</taxon>
        <taxon>Patellidae</taxon>
        <taxon>Patella</taxon>
    </lineage>
</organism>
<evidence type="ECO:0000313" key="7">
    <source>
        <dbReference type="EMBL" id="KAK6185495.1"/>
    </source>
</evidence>
<feature type="compositionally biased region" description="Low complexity" evidence="5">
    <location>
        <begin position="841"/>
        <end position="878"/>
    </location>
</feature>
<dbReference type="PROSITE" id="PS50103">
    <property type="entry name" value="ZF_C3H1"/>
    <property type="match status" value="1"/>
</dbReference>
<feature type="compositionally biased region" description="Basic and acidic residues" evidence="5">
    <location>
        <begin position="1149"/>
        <end position="1161"/>
    </location>
</feature>
<feature type="compositionally biased region" description="Pro residues" evidence="5">
    <location>
        <begin position="1170"/>
        <end position="1187"/>
    </location>
</feature>
<protein>
    <recommendedName>
        <fullName evidence="6">C3H1-type domain-containing protein</fullName>
    </recommendedName>
</protein>
<dbReference type="SUPFAM" id="SSF90229">
    <property type="entry name" value="CCCH zinc finger"/>
    <property type="match status" value="1"/>
</dbReference>
<evidence type="ECO:0000313" key="8">
    <source>
        <dbReference type="Proteomes" id="UP001347796"/>
    </source>
</evidence>
<dbReference type="PANTHER" id="PTHR46582:SF1">
    <property type="entry name" value="ZINC FINGER CCCH DOMAIN-CONTAINING PROTEIN 18"/>
    <property type="match status" value="1"/>
</dbReference>
<dbReference type="InterPro" id="IPR052647">
    <property type="entry name" value="Zinc_finger_CCCH-type"/>
</dbReference>
<accession>A0AAN8K0D7</accession>
<feature type="region of interest" description="Disordered" evidence="5">
    <location>
        <begin position="514"/>
        <end position="584"/>
    </location>
</feature>
<proteinExistence type="predicted"/>
<feature type="compositionally biased region" description="Low complexity" evidence="5">
    <location>
        <begin position="110"/>
        <end position="154"/>
    </location>
</feature>
<keyword evidence="3 4" id="KW-0862">Zinc</keyword>
<feature type="compositionally biased region" description="Polar residues" evidence="5">
    <location>
        <begin position="390"/>
        <end position="404"/>
    </location>
</feature>
<dbReference type="EMBL" id="JAZGQO010000006">
    <property type="protein sequence ID" value="KAK6185495.1"/>
    <property type="molecule type" value="Genomic_DNA"/>
</dbReference>
<feature type="compositionally biased region" description="Polar residues" evidence="5">
    <location>
        <begin position="97"/>
        <end position="109"/>
    </location>
</feature>
<dbReference type="InterPro" id="IPR036855">
    <property type="entry name" value="Znf_CCCH_sf"/>
</dbReference>
<keyword evidence="2 4" id="KW-0863">Zinc-finger</keyword>
<feature type="region of interest" description="Disordered" evidence="5">
    <location>
        <begin position="346"/>
        <end position="404"/>
    </location>
</feature>
<keyword evidence="8" id="KW-1185">Reference proteome</keyword>
<evidence type="ECO:0000256" key="2">
    <source>
        <dbReference type="ARBA" id="ARBA00022771"/>
    </source>
</evidence>
<dbReference type="Pfam" id="PF18044">
    <property type="entry name" value="zf-CCCH_4"/>
    <property type="match status" value="1"/>
</dbReference>
<evidence type="ECO:0000259" key="6">
    <source>
        <dbReference type="PROSITE" id="PS50103"/>
    </source>
</evidence>
<feature type="compositionally biased region" description="Basic and acidic residues" evidence="5">
    <location>
        <begin position="764"/>
        <end position="799"/>
    </location>
</feature>
<feature type="region of interest" description="Disordered" evidence="5">
    <location>
        <begin position="764"/>
        <end position="1215"/>
    </location>
</feature>
<feature type="compositionally biased region" description="Basic and acidic residues" evidence="5">
    <location>
        <begin position="807"/>
        <end position="817"/>
    </location>
</feature>
<feature type="compositionally biased region" description="Low complexity" evidence="5">
    <location>
        <begin position="1188"/>
        <end position="1200"/>
    </location>
</feature>
<dbReference type="InterPro" id="IPR000571">
    <property type="entry name" value="Znf_CCCH"/>
</dbReference>
<feature type="compositionally biased region" description="Basic and acidic residues" evidence="5">
    <location>
        <begin position="705"/>
        <end position="723"/>
    </location>
</feature>
<dbReference type="InterPro" id="IPR041367">
    <property type="entry name" value="Znf-CCCH_4"/>
</dbReference>
<evidence type="ECO:0000256" key="4">
    <source>
        <dbReference type="PROSITE-ProRule" id="PRU00723"/>
    </source>
</evidence>
<feature type="compositionally biased region" description="Basic and acidic residues" evidence="5">
    <location>
        <begin position="545"/>
        <end position="566"/>
    </location>
</feature>
<name>A0AAN8K0D7_PATCE</name>
<feature type="compositionally biased region" description="Acidic residues" evidence="5">
    <location>
        <begin position="567"/>
        <end position="577"/>
    </location>
</feature>